<sequence length="33" mass="3636">MSYVLPSVHISVQTGIKKGYFGNNLQSNVEIVL</sequence>
<proteinExistence type="predicted"/>
<dbReference type="EMBL" id="KQ435899">
    <property type="protein sequence ID" value="KOX69122.1"/>
    <property type="molecule type" value="Genomic_DNA"/>
</dbReference>
<dbReference type="AlphaFoldDB" id="A0A0N0BCS5"/>
<name>A0A0N0BCS5_9HYME</name>
<reference evidence="1 2" key="1">
    <citation type="submission" date="2015-07" db="EMBL/GenBank/DDBJ databases">
        <title>The genome of Melipona quadrifasciata.</title>
        <authorList>
            <person name="Pan H."/>
            <person name="Kapheim K."/>
        </authorList>
    </citation>
    <scope>NUCLEOTIDE SEQUENCE [LARGE SCALE GENOMIC DNA]</scope>
    <source>
        <strain evidence="1">0111107301</strain>
        <tissue evidence="1">Whole body</tissue>
    </source>
</reference>
<evidence type="ECO:0000313" key="1">
    <source>
        <dbReference type="EMBL" id="KOX69122.1"/>
    </source>
</evidence>
<evidence type="ECO:0000313" key="2">
    <source>
        <dbReference type="Proteomes" id="UP000053105"/>
    </source>
</evidence>
<protein>
    <submittedName>
        <fullName evidence="1">Uncharacterized protein</fullName>
    </submittedName>
</protein>
<organism evidence="1 2">
    <name type="scientific">Melipona quadrifasciata</name>
    <dbReference type="NCBI Taxonomy" id="166423"/>
    <lineage>
        <taxon>Eukaryota</taxon>
        <taxon>Metazoa</taxon>
        <taxon>Ecdysozoa</taxon>
        <taxon>Arthropoda</taxon>
        <taxon>Hexapoda</taxon>
        <taxon>Insecta</taxon>
        <taxon>Pterygota</taxon>
        <taxon>Neoptera</taxon>
        <taxon>Endopterygota</taxon>
        <taxon>Hymenoptera</taxon>
        <taxon>Apocrita</taxon>
        <taxon>Aculeata</taxon>
        <taxon>Apoidea</taxon>
        <taxon>Anthophila</taxon>
        <taxon>Apidae</taxon>
        <taxon>Melipona</taxon>
    </lineage>
</organism>
<keyword evidence="2" id="KW-1185">Reference proteome</keyword>
<accession>A0A0N0BCS5</accession>
<dbReference type="Proteomes" id="UP000053105">
    <property type="component" value="Unassembled WGS sequence"/>
</dbReference>
<gene>
    <name evidence="1" type="ORF">WN51_06180</name>
</gene>